<name>I3TSZ2_TISMK</name>
<dbReference type="InterPro" id="IPR036866">
    <property type="entry name" value="RibonucZ/Hydroxyglut_hydro"/>
</dbReference>
<evidence type="ECO:0000313" key="3">
    <source>
        <dbReference type="Proteomes" id="UP000005258"/>
    </source>
</evidence>
<reference evidence="2 3" key="1">
    <citation type="journal article" date="2012" name="J. Am. Chem. Soc.">
        <title>Bacterial biosynthesis and maturation of the didemnin anti-cancer agents.</title>
        <authorList>
            <person name="Xu Y."/>
            <person name="Kersten R.D."/>
            <person name="Nam S.J."/>
            <person name="Lu L."/>
            <person name="Al-Suwailem A.M."/>
            <person name="Zheng H."/>
            <person name="Fenical W."/>
            <person name="Dorrestein P.C."/>
            <person name="Moore B.S."/>
            <person name="Qian P.Y."/>
        </authorList>
    </citation>
    <scope>NUCLEOTIDE SEQUENCE [LARGE SCALE GENOMIC DNA]</scope>
    <source>
        <strain evidence="2 3">KA081020-065</strain>
    </source>
</reference>
<dbReference type="RefSeq" id="WP_014747557.1">
    <property type="nucleotide sequence ID" value="NC_017957.2"/>
</dbReference>
<keyword evidence="2" id="KW-0614">Plasmid</keyword>
<dbReference type="KEGG" id="tmo:TMO_a0477"/>
<evidence type="ECO:0000256" key="1">
    <source>
        <dbReference type="SAM" id="MobiDB-lite"/>
    </source>
</evidence>
<proteinExistence type="predicted"/>
<dbReference type="AlphaFoldDB" id="I3TSZ2"/>
<dbReference type="Gene3D" id="3.60.15.10">
    <property type="entry name" value="Ribonuclease Z/Hydroxyacylglutathione hydrolase-like"/>
    <property type="match status" value="1"/>
</dbReference>
<evidence type="ECO:0000313" key="2">
    <source>
        <dbReference type="EMBL" id="AFK55880.1"/>
    </source>
</evidence>
<gene>
    <name evidence="2" type="ordered locus">TMO_a0477</name>
</gene>
<dbReference type="HOGENOM" id="CLU_569774_0_0_5"/>
<organism evidence="2 3">
    <name type="scientific">Tistrella mobilis (strain KA081020-065)</name>
    <dbReference type="NCBI Taxonomy" id="1110502"/>
    <lineage>
        <taxon>Bacteria</taxon>
        <taxon>Pseudomonadati</taxon>
        <taxon>Pseudomonadota</taxon>
        <taxon>Alphaproteobacteria</taxon>
        <taxon>Geminicoccales</taxon>
        <taxon>Geminicoccaceae</taxon>
        <taxon>Tistrella</taxon>
    </lineage>
</organism>
<dbReference type="EMBL" id="CP003237">
    <property type="protein sequence ID" value="AFK55880.1"/>
    <property type="molecule type" value="Genomic_DNA"/>
</dbReference>
<dbReference type="SUPFAM" id="SSF56281">
    <property type="entry name" value="Metallo-hydrolase/oxidoreductase"/>
    <property type="match status" value="1"/>
</dbReference>
<protein>
    <recommendedName>
        <fullName evidence="4">Metallo-beta-lactamase domain-containing protein</fullName>
    </recommendedName>
</protein>
<geneLocation type="plasmid" evidence="2 3">
    <name>pTM1</name>
</geneLocation>
<accession>I3TSZ2</accession>
<feature type="region of interest" description="Disordered" evidence="1">
    <location>
        <begin position="435"/>
        <end position="479"/>
    </location>
</feature>
<feature type="compositionally biased region" description="Basic residues" evidence="1">
    <location>
        <begin position="469"/>
        <end position="479"/>
    </location>
</feature>
<evidence type="ECO:0008006" key="4">
    <source>
        <dbReference type="Google" id="ProtNLM"/>
    </source>
</evidence>
<keyword evidence="3" id="KW-1185">Reference proteome</keyword>
<dbReference type="Proteomes" id="UP000005258">
    <property type="component" value="Plasmid pTM1"/>
</dbReference>
<sequence>MVQRVILDGLWCGQGMANMVRVYKDSTVDPATTPADWLCLFDFGSGGLSKTREALGVTPPVAFIMEQLKLQVAAGQDARIDVLAISHQDRDHWALLNELDKQIVAWGQPVAVKYMMLSGENWRQSSKEAVAKFEDRTADADKDVFVFGDEWSDYVDPTDMPDPLKVGDMSVWTLITNVATNETSEDIERNCSSGVFLLQLGQLAFFLPGDATWETFARLEQIMSVWQKNPIPAVYAASVPHHGALRTMNRSTSTDTPDLRDLIWLTNYMRPYSIFASAGHKNTHSHPHLIILRTMGAHVGKLQFQARPIVYYDTPTDRFGIIPSEDANVYTTVLSLTEPVVTANWIFSITPTTHDTGVQVFNAGVPGILSAPQVNEMELAAQRATEQQALDGSLFDGEFGSTFGELATARPDPAYARSPVIWAGERSFTGRFPEQEVESGGMVSNPARPAASHAPQPTANAAPEPRRSGPVRRVKVTLR</sequence>